<dbReference type="AlphaFoldDB" id="A0A928VQV7"/>
<evidence type="ECO:0000313" key="3">
    <source>
        <dbReference type="EMBL" id="MBE9032123.1"/>
    </source>
</evidence>
<feature type="domain" description="Isochorismatase-like" evidence="2">
    <location>
        <begin position="6"/>
        <end position="192"/>
    </location>
</feature>
<protein>
    <submittedName>
        <fullName evidence="3">Cysteine hydrolase family protein</fullName>
    </submittedName>
</protein>
<gene>
    <name evidence="3" type="ORF">IQ266_20500</name>
</gene>
<dbReference type="Pfam" id="PF00857">
    <property type="entry name" value="Isochorismatase"/>
    <property type="match status" value="1"/>
</dbReference>
<dbReference type="CDD" id="cd00431">
    <property type="entry name" value="cysteine_hydrolases"/>
    <property type="match status" value="1"/>
</dbReference>
<reference evidence="3" key="1">
    <citation type="submission" date="2020-10" db="EMBL/GenBank/DDBJ databases">
        <authorList>
            <person name="Castelo-Branco R."/>
            <person name="Eusebio N."/>
            <person name="Adriana R."/>
            <person name="Vieira A."/>
            <person name="Brugerolle De Fraissinette N."/>
            <person name="Rezende De Castro R."/>
            <person name="Schneider M.P."/>
            <person name="Vasconcelos V."/>
            <person name="Leao P.N."/>
        </authorList>
    </citation>
    <scope>NUCLEOTIDE SEQUENCE</scope>
    <source>
        <strain evidence="3">LEGE 11480</strain>
    </source>
</reference>
<dbReference type="InterPro" id="IPR050272">
    <property type="entry name" value="Isochorismatase-like_hydrls"/>
</dbReference>
<dbReference type="PANTHER" id="PTHR43540">
    <property type="entry name" value="PEROXYUREIDOACRYLATE/UREIDOACRYLATE AMIDOHYDROLASE-RELATED"/>
    <property type="match status" value="1"/>
</dbReference>
<dbReference type="PANTHER" id="PTHR43540:SF16">
    <property type="entry name" value="ISOCHORISMATASE-LIKE DOMAIN-CONTAINING PROTEIN"/>
    <property type="match status" value="1"/>
</dbReference>
<evidence type="ECO:0000259" key="2">
    <source>
        <dbReference type="Pfam" id="PF00857"/>
    </source>
</evidence>
<organism evidence="3 4">
    <name type="scientific">Romeriopsis navalis LEGE 11480</name>
    <dbReference type="NCBI Taxonomy" id="2777977"/>
    <lineage>
        <taxon>Bacteria</taxon>
        <taxon>Bacillati</taxon>
        <taxon>Cyanobacteriota</taxon>
        <taxon>Cyanophyceae</taxon>
        <taxon>Leptolyngbyales</taxon>
        <taxon>Leptolyngbyaceae</taxon>
        <taxon>Romeriopsis</taxon>
        <taxon>Romeriopsis navalis</taxon>
    </lineage>
</organism>
<keyword evidence="1 3" id="KW-0378">Hydrolase</keyword>
<dbReference type="SUPFAM" id="SSF52499">
    <property type="entry name" value="Isochorismatase-like hydrolases"/>
    <property type="match status" value="1"/>
</dbReference>
<dbReference type="Gene3D" id="3.40.50.850">
    <property type="entry name" value="Isochorismatase-like"/>
    <property type="match status" value="1"/>
</dbReference>
<dbReference type="InterPro" id="IPR036380">
    <property type="entry name" value="Isochorismatase-like_sf"/>
</dbReference>
<name>A0A928VQV7_9CYAN</name>
<accession>A0A928VQV7</accession>
<evidence type="ECO:0000313" key="4">
    <source>
        <dbReference type="Proteomes" id="UP000625316"/>
    </source>
</evidence>
<dbReference type="InterPro" id="IPR000868">
    <property type="entry name" value="Isochorismatase-like_dom"/>
</dbReference>
<evidence type="ECO:0000256" key="1">
    <source>
        <dbReference type="ARBA" id="ARBA00022801"/>
    </source>
</evidence>
<dbReference type="RefSeq" id="WP_264326946.1">
    <property type="nucleotide sequence ID" value="NZ_JADEXQ010000089.1"/>
</dbReference>
<dbReference type="EMBL" id="JADEXQ010000089">
    <property type="protein sequence ID" value="MBE9032123.1"/>
    <property type="molecule type" value="Genomic_DNA"/>
</dbReference>
<comment type="caution">
    <text evidence="3">The sequence shown here is derived from an EMBL/GenBank/DDBJ whole genome shotgun (WGS) entry which is preliminary data.</text>
</comment>
<sequence length="202" mass="22475">MDPSKTALILIGYQNDYFSPDGVLYSVIEASTKSNQVLENTVHLLSELVKTPTLMVATPIFFTPNYDELTEAVGILKTIKEVRAFQANTAGAATIEQLKPFEENILEVPGKRGFNAFINTNLDNILRKRGINHIMLAGAVASVCIDSTGRYAHERGYQVSILRDCLSARTIFEQEFYCDTIFPLYADVIDHNTLLENLLVPA</sequence>
<proteinExistence type="predicted"/>
<dbReference type="GO" id="GO:0016787">
    <property type="term" value="F:hydrolase activity"/>
    <property type="evidence" value="ECO:0007669"/>
    <property type="project" value="UniProtKB-KW"/>
</dbReference>
<keyword evidence="4" id="KW-1185">Reference proteome</keyword>
<dbReference type="Proteomes" id="UP000625316">
    <property type="component" value="Unassembled WGS sequence"/>
</dbReference>